<evidence type="ECO:0000256" key="9">
    <source>
        <dbReference type="ARBA" id="ARBA00023269"/>
    </source>
</evidence>
<reference evidence="12 13" key="1">
    <citation type="journal article" date="2018" name="New Phytol.">
        <title>Comparative genomics and transcriptomics depict ericoid mycorrhizal fungi as versatile saprotrophs and plant mutualists.</title>
        <authorList>
            <person name="Martino E."/>
            <person name="Morin E."/>
            <person name="Grelet G.A."/>
            <person name="Kuo A."/>
            <person name="Kohler A."/>
            <person name="Daghino S."/>
            <person name="Barry K.W."/>
            <person name="Cichocki N."/>
            <person name="Clum A."/>
            <person name="Dockter R.B."/>
            <person name="Hainaut M."/>
            <person name="Kuo R.C."/>
            <person name="LaButti K."/>
            <person name="Lindahl B.D."/>
            <person name="Lindquist E.A."/>
            <person name="Lipzen A."/>
            <person name="Khouja H.R."/>
            <person name="Magnuson J."/>
            <person name="Murat C."/>
            <person name="Ohm R.A."/>
            <person name="Singer S.W."/>
            <person name="Spatafora J.W."/>
            <person name="Wang M."/>
            <person name="Veneault-Fourrey C."/>
            <person name="Henrissat B."/>
            <person name="Grigoriev I.V."/>
            <person name="Martin F.M."/>
            <person name="Perotto S."/>
        </authorList>
    </citation>
    <scope>NUCLEOTIDE SEQUENCE [LARGE SCALE GENOMIC DNA]</scope>
    <source>
        <strain evidence="12 13">ATCC 22711</strain>
    </source>
</reference>
<dbReference type="Proteomes" id="UP000241818">
    <property type="component" value="Unassembled WGS sequence"/>
</dbReference>
<comment type="function">
    <text evidence="1 10">Core component of nucleosome. Nucleosomes wrap and compact DNA into chromatin, limiting DNA accessibility to the cellular machineries which require DNA as a template. Histones thereby play a central role in transcription regulation, DNA repair, DNA replication and chromosomal stability. DNA accessibility is regulated via a complex set of post-translational modifications of histones, also called histone code, and nucleosome remodeling.</text>
</comment>
<dbReference type="Gene3D" id="1.10.20.10">
    <property type="entry name" value="Histone, subunit A"/>
    <property type="match status" value="1"/>
</dbReference>
<dbReference type="CDD" id="cd22912">
    <property type="entry name" value="HFD_H4"/>
    <property type="match status" value="1"/>
</dbReference>
<dbReference type="EMBL" id="KZ679012">
    <property type="protein sequence ID" value="PSS16600.1"/>
    <property type="molecule type" value="Genomic_DNA"/>
</dbReference>
<evidence type="ECO:0000256" key="4">
    <source>
        <dbReference type="ARBA" id="ARBA00006564"/>
    </source>
</evidence>
<dbReference type="RefSeq" id="XP_024720108.1">
    <property type="nucleotide sequence ID" value="XM_024866720.1"/>
</dbReference>
<dbReference type="GO" id="GO:0046982">
    <property type="term" value="F:protein heterodimerization activity"/>
    <property type="evidence" value="ECO:0007669"/>
    <property type="project" value="InterPro"/>
</dbReference>
<organism evidence="12 13">
    <name type="scientific">Amorphotheca resinae ATCC 22711</name>
    <dbReference type="NCBI Taxonomy" id="857342"/>
    <lineage>
        <taxon>Eukaryota</taxon>
        <taxon>Fungi</taxon>
        <taxon>Dikarya</taxon>
        <taxon>Ascomycota</taxon>
        <taxon>Pezizomycotina</taxon>
        <taxon>Leotiomycetes</taxon>
        <taxon>Helotiales</taxon>
        <taxon>Amorphothecaceae</taxon>
        <taxon>Amorphotheca</taxon>
    </lineage>
</organism>
<evidence type="ECO:0000256" key="2">
    <source>
        <dbReference type="ARBA" id="ARBA00004123"/>
    </source>
</evidence>
<dbReference type="PRINTS" id="PR00623">
    <property type="entry name" value="HISTONEH4"/>
</dbReference>
<dbReference type="GO" id="GO:0003677">
    <property type="term" value="F:DNA binding"/>
    <property type="evidence" value="ECO:0007669"/>
    <property type="project" value="UniProtKB-KW"/>
</dbReference>
<evidence type="ECO:0000313" key="13">
    <source>
        <dbReference type="Proteomes" id="UP000241818"/>
    </source>
</evidence>
<keyword evidence="9 10" id="KW-0544">Nucleosome core</keyword>
<evidence type="ECO:0000256" key="11">
    <source>
        <dbReference type="SAM" id="MobiDB-lite"/>
    </source>
</evidence>
<comment type="subcellular location">
    <subcellularLocation>
        <location evidence="3">Chromosome</location>
    </subcellularLocation>
    <subcellularLocation>
        <location evidence="2">Nucleus</location>
    </subcellularLocation>
</comment>
<keyword evidence="7 10" id="KW-0238">DNA-binding</keyword>
<protein>
    <recommendedName>
        <fullName evidence="10">Histone H4</fullName>
    </recommendedName>
</protein>
<accession>A0A2T3AZL4</accession>
<dbReference type="GO" id="GO:0005634">
    <property type="term" value="C:nucleus"/>
    <property type="evidence" value="ECO:0007669"/>
    <property type="project" value="UniProtKB-SubCell"/>
</dbReference>
<evidence type="ECO:0000256" key="3">
    <source>
        <dbReference type="ARBA" id="ARBA00004286"/>
    </source>
</evidence>
<comment type="similarity">
    <text evidence="4 10">Belongs to the histone H4 family.</text>
</comment>
<comment type="subunit">
    <text evidence="5 10">The nucleosome is a histone octamer containing two molecules each of H2A, H2B, H3 and H4 assembled in one H3-H4 heterotetramer and two H2A-H2B heterodimers. The octamer wraps approximately 147 bp of DNA.</text>
</comment>
<proteinExistence type="inferred from homology"/>
<evidence type="ECO:0000256" key="7">
    <source>
        <dbReference type="ARBA" id="ARBA00023125"/>
    </source>
</evidence>
<dbReference type="InterPro" id="IPR009072">
    <property type="entry name" value="Histone-fold"/>
</dbReference>
<evidence type="ECO:0000256" key="5">
    <source>
        <dbReference type="ARBA" id="ARBA00011538"/>
    </source>
</evidence>
<dbReference type="SMART" id="SM00417">
    <property type="entry name" value="H4"/>
    <property type="match status" value="1"/>
</dbReference>
<dbReference type="GO" id="GO:0030527">
    <property type="term" value="F:structural constituent of chromatin"/>
    <property type="evidence" value="ECO:0007669"/>
    <property type="project" value="InterPro"/>
</dbReference>
<sequence length="134" mass="14496">MVSPLNSARRPHIGGKSIYPTGRGKAAALGRGKGGEGLGVGVKRQRKLLKETIDGITRSDIRRLARRGGVKRISAPIYSDTRSALKEYLANIIKNCVAISDHCHRKTVTVDDVIFALKGIGRPIYGFGTPKMLT</sequence>
<dbReference type="FunFam" id="1.10.20.10:FF:000012">
    <property type="entry name" value="Histone H4"/>
    <property type="match status" value="1"/>
</dbReference>
<dbReference type="STRING" id="857342.A0A2T3AZL4"/>
<evidence type="ECO:0000256" key="8">
    <source>
        <dbReference type="ARBA" id="ARBA00023242"/>
    </source>
</evidence>
<evidence type="ECO:0000313" key="12">
    <source>
        <dbReference type="EMBL" id="PSS16600.1"/>
    </source>
</evidence>
<dbReference type="InterPro" id="IPR001951">
    <property type="entry name" value="Histone_H4"/>
</dbReference>
<gene>
    <name evidence="12" type="ORF">M430DRAFT_35329</name>
</gene>
<feature type="region of interest" description="Disordered" evidence="11">
    <location>
        <begin position="1"/>
        <end position="30"/>
    </location>
</feature>
<evidence type="ECO:0000256" key="10">
    <source>
        <dbReference type="RuleBase" id="RU000528"/>
    </source>
</evidence>
<dbReference type="GO" id="GO:0000786">
    <property type="term" value="C:nucleosome"/>
    <property type="evidence" value="ECO:0007669"/>
    <property type="project" value="UniProtKB-KW"/>
</dbReference>
<dbReference type="OrthoDB" id="3919494at2759"/>
<dbReference type="GeneID" id="36574801"/>
<evidence type="ECO:0000256" key="1">
    <source>
        <dbReference type="ARBA" id="ARBA00002001"/>
    </source>
</evidence>
<dbReference type="SUPFAM" id="SSF47113">
    <property type="entry name" value="Histone-fold"/>
    <property type="match status" value="1"/>
</dbReference>
<keyword evidence="6 10" id="KW-0158">Chromosome</keyword>
<name>A0A2T3AZL4_AMORE</name>
<keyword evidence="8 10" id="KW-0539">Nucleus</keyword>
<dbReference type="InParanoid" id="A0A2T3AZL4"/>
<evidence type="ECO:0000256" key="6">
    <source>
        <dbReference type="ARBA" id="ARBA00022454"/>
    </source>
</evidence>
<keyword evidence="13" id="KW-1185">Reference proteome</keyword>
<dbReference type="PANTHER" id="PTHR10484">
    <property type="entry name" value="HISTONE H4"/>
    <property type="match status" value="1"/>
</dbReference>
<dbReference type="AlphaFoldDB" id="A0A2T3AZL4"/>